<evidence type="ECO:0000313" key="3">
    <source>
        <dbReference type="EMBL" id="SCM71675.1"/>
    </source>
</evidence>
<dbReference type="RefSeq" id="WP_288199104.1">
    <property type="nucleotide sequence ID" value="NZ_LT608334.1"/>
</dbReference>
<dbReference type="InterPro" id="IPR046367">
    <property type="entry name" value="GapR-like_DNA-bd"/>
</dbReference>
<dbReference type="Pfam" id="PF10073">
    <property type="entry name" value="GapR_DNA-bd"/>
    <property type="match status" value="1"/>
</dbReference>
<gene>
    <name evidence="3" type="ORF">KL86PLE_100304</name>
</gene>
<evidence type="ECO:0000256" key="1">
    <source>
        <dbReference type="SAM" id="MobiDB-lite"/>
    </source>
</evidence>
<feature type="compositionally biased region" description="Basic and acidic residues" evidence="1">
    <location>
        <begin position="190"/>
        <end position="217"/>
    </location>
</feature>
<feature type="compositionally biased region" description="Basic and acidic residues" evidence="1">
    <location>
        <begin position="158"/>
        <end position="169"/>
    </location>
</feature>
<protein>
    <recommendedName>
        <fullName evidence="2">GapR-like DNA-binding domain-containing protein</fullName>
    </recommendedName>
</protein>
<dbReference type="GO" id="GO:0003677">
    <property type="term" value="F:DNA binding"/>
    <property type="evidence" value="ECO:0007669"/>
    <property type="project" value="InterPro"/>
</dbReference>
<proteinExistence type="predicted"/>
<feature type="region of interest" description="Disordered" evidence="1">
    <location>
        <begin position="100"/>
        <end position="223"/>
    </location>
</feature>
<feature type="domain" description="GapR-like DNA-binding" evidence="2">
    <location>
        <begin position="10"/>
        <end position="81"/>
    </location>
</feature>
<dbReference type="EMBL" id="FMJD01000002">
    <property type="protein sequence ID" value="SCM71675.1"/>
    <property type="molecule type" value="Genomic_DNA"/>
</dbReference>
<accession>A0A212L2A1</accession>
<organism evidence="3">
    <name type="scientific">uncultured Pleomorphomonas sp</name>
    <dbReference type="NCBI Taxonomy" id="442121"/>
    <lineage>
        <taxon>Bacteria</taxon>
        <taxon>Pseudomonadati</taxon>
        <taxon>Pseudomonadota</taxon>
        <taxon>Alphaproteobacteria</taxon>
        <taxon>Hyphomicrobiales</taxon>
        <taxon>Pleomorphomonadaceae</taxon>
        <taxon>Pleomorphomonas</taxon>
        <taxon>environmental samples</taxon>
    </lineage>
</organism>
<sequence length="223" mass="24448">MSQEPESLKLLKSITDRIIRLETQKREIAADVKDVYQEAKGLGLSPAAIRKTVKEYFETPEARAKREEIEAIAEIYKANLGMLGGTPLGEAARARLNRQNRHETSEYDPDIIQPAAPEPEPEPEQTISPADIEAARQRGRDDALAGKKILDNPFVSGDPRRAAWDEGHCEITGSDGMDIPDAWKPRLGGKKPDASKAKPDKEPDTGEDKPDESKPDDGEGGEG</sequence>
<name>A0A212L2A1_9HYPH</name>
<reference evidence="3" key="1">
    <citation type="submission" date="2016-08" db="EMBL/GenBank/DDBJ databases">
        <authorList>
            <person name="Seilhamer J.J."/>
        </authorList>
    </citation>
    <scope>NUCLEOTIDE SEQUENCE</scope>
    <source>
        <strain evidence="3">86</strain>
    </source>
</reference>
<dbReference type="AlphaFoldDB" id="A0A212L2A1"/>
<feature type="compositionally biased region" description="Basic and acidic residues" evidence="1">
    <location>
        <begin position="133"/>
        <end position="150"/>
    </location>
</feature>
<evidence type="ECO:0000259" key="2">
    <source>
        <dbReference type="Pfam" id="PF10073"/>
    </source>
</evidence>